<dbReference type="Proteomes" id="UP000193920">
    <property type="component" value="Unassembled WGS sequence"/>
</dbReference>
<evidence type="ECO:0000256" key="2">
    <source>
        <dbReference type="ARBA" id="ARBA00004613"/>
    </source>
</evidence>
<reference evidence="11 12" key="1">
    <citation type="submission" date="2016-08" db="EMBL/GenBank/DDBJ databases">
        <title>A Parts List for Fungal Cellulosomes Revealed by Comparative Genomics.</title>
        <authorList>
            <consortium name="DOE Joint Genome Institute"/>
            <person name="Haitjema C.H."/>
            <person name="Gilmore S.P."/>
            <person name="Henske J.K."/>
            <person name="Solomon K.V."/>
            <person name="De Groot R."/>
            <person name="Kuo A."/>
            <person name="Mondo S.J."/>
            <person name="Salamov A.A."/>
            <person name="Labutti K."/>
            <person name="Zhao Z."/>
            <person name="Chiniquy J."/>
            <person name="Barry K."/>
            <person name="Brewer H.M."/>
            <person name="Purvine S.O."/>
            <person name="Wright A.T."/>
            <person name="Boxma B."/>
            <person name="Van Alen T."/>
            <person name="Hackstein J.H."/>
            <person name="Baker S.E."/>
            <person name="Grigoriev I.V."/>
            <person name="O'Malley M.A."/>
        </authorList>
    </citation>
    <scope>NUCLEOTIDE SEQUENCE [LARGE SCALE GENOMIC DNA]</scope>
    <source>
        <strain evidence="11 12">G1</strain>
    </source>
</reference>
<comment type="similarity">
    <text evidence="3">Belongs to the glycosyl hydrolase 5 (cellulase A) family.</text>
</comment>
<dbReference type="PANTHER" id="PTHR31451:SF39">
    <property type="entry name" value="MANNAN ENDO-1,4-BETA-MANNOSIDASE 1"/>
    <property type="match status" value="1"/>
</dbReference>
<dbReference type="Pfam" id="PF26410">
    <property type="entry name" value="GH5_mannosidase"/>
    <property type="match status" value="1"/>
</dbReference>
<dbReference type="PANTHER" id="PTHR31451">
    <property type="match status" value="1"/>
</dbReference>
<comment type="subcellular location">
    <subcellularLocation>
        <location evidence="2">Secreted</location>
    </subcellularLocation>
</comment>
<evidence type="ECO:0000313" key="11">
    <source>
        <dbReference type="EMBL" id="ORY73957.1"/>
    </source>
</evidence>
<evidence type="ECO:0000256" key="6">
    <source>
        <dbReference type="ARBA" id="ARBA00022729"/>
    </source>
</evidence>
<gene>
    <name evidence="11" type="ORF">LY90DRAFT_699426</name>
</gene>
<dbReference type="GO" id="GO:0046355">
    <property type="term" value="P:mannan catabolic process"/>
    <property type="evidence" value="ECO:0007669"/>
    <property type="project" value="UniProtKB-ARBA"/>
</dbReference>
<keyword evidence="8" id="KW-0326">Glycosidase</keyword>
<dbReference type="InterPro" id="IPR045053">
    <property type="entry name" value="MAN-like"/>
</dbReference>
<dbReference type="AlphaFoldDB" id="A0A1Y2ER05"/>
<accession>A0A1Y2ER05</accession>
<organism evidence="11 12">
    <name type="scientific">Neocallimastix californiae</name>
    <dbReference type="NCBI Taxonomy" id="1754190"/>
    <lineage>
        <taxon>Eukaryota</taxon>
        <taxon>Fungi</taxon>
        <taxon>Fungi incertae sedis</taxon>
        <taxon>Chytridiomycota</taxon>
        <taxon>Chytridiomycota incertae sedis</taxon>
        <taxon>Neocallimastigomycetes</taxon>
        <taxon>Neocallimastigales</taxon>
        <taxon>Neocallimastigaceae</taxon>
        <taxon>Neocallimastix</taxon>
    </lineage>
</organism>
<keyword evidence="12" id="KW-1185">Reference proteome</keyword>
<evidence type="ECO:0000256" key="1">
    <source>
        <dbReference type="ARBA" id="ARBA00001678"/>
    </source>
</evidence>
<evidence type="ECO:0000256" key="3">
    <source>
        <dbReference type="ARBA" id="ARBA00005641"/>
    </source>
</evidence>
<dbReference type="SUPFAM" id="SSF51445">
    <property type="entry name" value="(Trans)glycosidases"/>
    <property type="match status" value="1"/>
</dbReference>
<comment type="caution">
    <text evidence="11">The sequence shown here is derived from an EMBL/GenBank/DDBJ whole genome shotgun (WGS) entry which is preliminary data.</text>
</comment>
<evidence type="ECO:0000256" key="5">
    <source>
        <dbReference type="ARBA" id="ARBA00022525"/>
    </source>
</evidence>
<feature type="domain" description="Glycoside hydrolase family 5" evidence="10">
    <location>
        <begin position="23"/>
        <end position="325"/>
    </location>
</feature>
<evidence type="ECO:0000256" key="7">
    <source>
        <dbReference type="ARBA" id="ARBA00022801"/>
    </source>
</evidence>
<keyword evidence="6 9" id="KW-0732">Signal</keyword>
<comment type="catalytic activity">
    <reaction evidence="1">
        <text>Random hydrolysis of (1-&gt;4)-beta-D-mannosidic linkages in mannans, galactomannans and glucomannans.</text>
        <dbReference type="EC" id="3.2.1.78"/>
    </reaction>
</comment>
<dbReference type="GO" id="GO:0016985">
    <property type="term" value="F:mannan endo-1,4-beta-mannosidase activity"/>
    <property type="evidence" value="ECO:0007669"/>
    <property type="project" value="UniProtKB-EC"/>
</dbReference>
<dbReference type="EMBL" id="MCOG01000031">
    <property type="protein sequence ID" value="ORY73957.1"/>
    <property type="molecule type" value="Genomic_DNA"/>
</dbReference>
<proteinExistence type="inferred from homology"/>
<evidence type="ECO:0000256" key="4">
    <source>
        <dbReference type="ARBA" id="ARBA00012706"/>
    </source>
</evidence>
<evidence type="ECO:0000256" key="8">
    <source>
        <dbReference type="ARBA" id="ARBA00023295"/>
    </source>
</evidence>
<keyword evidence="5" id="KW-0964">Secreted</keyword>
<dbReference type="OrthoDB" id="406631at2759"/>
<feature type="chain" id="PRO_5012982860" description="mannan endo-1,4-beta-mannosidase" evidence="9">
    <location>
        <begin position="21"/>
        <end position="393"/>
    </location>
</feature>
<dbReference type="InterPro" id="IPR017853">
    <property type="entry name" value="GH"/>
</dbReference>
<dbReference type="GO" id="GO:0005576">
    <property type="term" value="C:extracellular region"/>
    <property type="evidence" value="ECO:0007669"/>
    <property type="project" value="UniProtKB-SubCell"/>
</dbReference>
<evidence type="ECO:0000313" key="12">
    <source>
        <dbReference type="Proteomes" id="UP000193920"/>
    </source>
</evidence>
<dbReference type="Gene3D" id="3.20.20.80">
    <property type="entry name" value="Glycosidases"/>
    <property type="match status" value="1"/>
</dbReference>
<dbReference type="EC" id="3.2.1.78" evidence="4"/>
<keyword evidence="7 11" id="KW-0378">Hydrolase</keyword>
<evidence type="ECO:0000256" key="9">
    <source>
        <dbReference type="SAM" id="SignalP"/>
    </source>
</evidence>
<sequence length="393" mass="45499">MKSSILFSISLALLFKLSYSLSIVTRCNDKFVADGKTFYFTGSNNYYLHYFEEDVASKVFDIAKKHKFNVLRTWGFLDEAYNVSGIYYTSFNNATREIEVNEGEKGLQRLDKIVALAEQHGIRLIITLTNNWADFGGMEQWVRDFGFTEHYQFYTEPEIKKSFKKYIKTLLNRTNSITGKKYKEDGTIFSWELANEPRCWGTNMGKNEKCTTETVTSWIDEMSTYIKSIDPKHMVSSGEEGFGLAGVDTDNDIYQFGDGNDFVKNASLKNIDFATIHLYATYWGFKDFIKEGIQYFESHAKAMKEQVKKPIIMEEFGLPVDLRDEVYPAYMQSLIDNDYNGIMFWMLAHDEYPNYDGFNLYDKDVTTYVDDFTAIQKAKGGKKVICKKCKAKF</sequence>
<dbReference type="InterPro" id="IPR001547">
    <property type="entry name" value="Glyco_hydro_5"/>
</dbReference>
<feature type="signal peptide" evidence="9">
    <location>
        <begin position="1"/>
        <end position="20"/>
    </location>
</feature>
<protein>
    <recommendedName>
        <fullName evidence="4">mannan endo-1,4-beta-mannosidase</fullName>
        <ecNumber evidence="4">3.2.1.78</ecNumber>
    </recommendedName>
</protein>
<evidence type="ECO:0000259" key="10">
    <source>
        <dbReference type="Pfam" id="PF26410"/>
    </source>
</evidence>
<dbReference type="STRING" id="1754190.A0A1Y2ER05"/>
<name>A0A1Y2ER05_9FUNG</name>